<protein>
    <submittedName>
        <fullName evidence="1">Uncharacterized protein</fullName>
    </submittedName>
</protein>
<sequence length="73" mass="7780">MENVKNINLSSFALSIINPDAEATNAVLGNFGKTSIADKFNKAVGGSDFTLKNRVSALQLIMVLGNLVVWLAN</sequence>
<evidence type="ECO:0000313" key="2">
    <source>
        <dbReference type="Proteomes" id="UP001595906"/>
    </source>
</evidence>
<proteinExistence type="predicted"/>
<evidence type="ECO:0000313" key="1">
    <source>
        <dbReference type="EMBL" id="MFC4230252.1"/>
    </source>
</evidence>
<dbReference type="EMBL" id="JBHSDC010000001">
    <property type="protein sequence ID" value="MFC4230252.1"/>
    <property type="molecule type" value="Genomic_DNA"/>
</dbReference>
<comment type="caution">
    <text evidence="1">The sequence shown here is derived from an EMBL/GenBank/DDBJ whole genome shotgun (WGS) entry which is preliminary data.</text>
</comment>
<keyword evidence="2" id="KW-1185">Reference proteome</keyword>
<dbReference type="RefSeq" id="WP_379011309.1">
    <property type="nucleotide sequence ID" value="NZ_JBHSDC010000001.1"/>
</dbReference>
<gene>
    <name evidence="1" type="ORF">ACFOW1_00005</name>
</gene>
<organism evidence="1 2">
    <name type="scientific">Parasediminibacterium paludis</name>
    <dbReference type="NCBI Taxonomy" id="908966"/>
    <lineage>
        <taxon>Bacteria</taxon>
        <taxon>Pseudomonadati</taxon>
        <taxon>Bacteroidota</taxon>
        <taxon>Chitinophagia</taxon>
        <taxon>Chitinophagales</taxon>
        <taxon>Chitinophagaceae</taxon>
        <taxon>Parasediminibacterium</taxon>
    </lineage>
</organism>
<dbReference type="Proteomes" id="UP001595906">
    <property type="component" value="Unassembled WGS sequence"/>
</dbReference>
<name>A0ABV8PQA5_9BACT</name>
<accession>A0ABV8PQA5</accession>
<reference evidence="2" key="1">
    <citation type="journal article" date="2019" name="Int. J. Syst. Evol. Microbiol.">
        <title>The Global Catalogue of Microorganisms (GCM) 10K type strain sequencing project: providing services to taxonomists for standard genome sequencing and annotation.</title>
        <authorList>
            <consortium name="The Broad Institute Genomics Platform"/>
            <consortium name="The Broad Institute Genome Sequencing Center for Infectious Disease"/>
            <person name="Wu L."/>
            <person name="Ma J."/>
        </authorList>
    </citation>
    <scope>NUCLEOTIDE SEQUENCE [LARGE SCALE GENOMIC DNA]</scope>
    <source>
        <strain evidence="2">CECT 8010</strain>
    </source>
</reference>